<gene>
    <name evidence="1" type="primary">ORF209432</name>
</gene>
<proteinExistence type="predicted"/>
<protein>
    <submittedName>
        <fullName evidence="1">Uncharacterized protein</fullName>
    </submittedName>
</protein>
<dbReference type="AlphaFoldDB" id="A0A0B7BUS9"/>
<name>A0A0B7BUS9_9EUPU</name>
<accession>A0A0B7BUS9</accession>
<reference evidence="1" key="1">
    <citation type="submission" date="2014-12" db="EMBL/GenBank/DDBJ databases">
        <title>Insight into the proteome of Arion vulgaris.</title>
        <authorList>
            <person name="Aradska J."/>
            <person name="Bulat T."/>
            <person name="Smidak R."/>
            <person name="Sarate P."/>
            <person name="Gangsoo J."/>
            <person name="Sialana F."/>
            <person name="Bilban M."/>
            <person name="Lubec G."/>
        </authorList>
    </citation>
    <scope>NUCLEOTIDE SEQUENCE</scope>
    <source>
        <tissue evidence="1">Skin</tissue>
    </source>
</reference>
<feature type="non-terminal residue" evidence="1">
    <location>
        <position position="1"/>
    </location>
</feature>
<evidence type="ECO:0000313" key="1">
    <source>
        <dbReference type="EMBL" id="CEK95910.1"/>
    </source>
</evidence>
<organism evidence="1">
    <name type="scientific">Arion vulgaris</name>
    <dbReference type="NCBI Taxonomy" id="1028688"/>
    <lineage>
        <taxon>Eukaryota</taxon>
        <taxon>Metazoa</taxon>
        <taxon>Spiralia</taxon>
        <taxon>Lophotrochozoa</taxon>
        <taxon>Mollusca</taxon>
        <taxon>Gastropoda</taxon>
        <taxon>Heterobranchia</taxon>
        <taxon>Euthyneura</taxon>
        <taxon>Panpulmonata</taxon>
        <taxon>Eupulmonata</taxon>
        <taxon>Stylommatophora</taxon>
        <taxon>Helicina</taxon>
        <taxon>Arionoidea</taxon>
        <taxon>Arionidae</taxon>
        <taxon>Arion</taxon>
    </lineage>
</organism>
<dbReference type="EMBL" id="HACG01049045">
    <property type="protein sequence ID" value="CEK95910.1"/>
    <property type="molecule type" value="Transcribed_RNA"/>
</dbReference>
<sequence>TMKHRSHDHVEYIKEPLVVQTHEEYAEKLLPMQNSLERLNDKIPTKYVHHLLNYIGDPRRW</sequence>